<feature type="non-terminal residue" evidence="1">
    <location>
        <position position="1"/>
    </location>
</feature>
<dbReference type="EMBL" id="JAGKQM010000003">
    <property type="protein sequence ID" value="KAH0935554.1"/>
    <property type="molecule type" value="Genomic_DNA"/>
</dbReference>
<evidence type="ECO:0000313" key="1">
    <source>
        <dbReference type="EMBL" id="KAH0935554.1"/>
    </source>
</evidence>
<organism evidence="1 2">
    <name type="scientific">Brassica napus</name>
    <name type="common">Rape</name>
    <dbReference type="NCBI Taxonomy" id="3708"/>
    <lineage>
        <taxon>Eukaryota</taxon>
        <taxon>Viridiplantae</taxon>
        <taxon>Streptophyta</taxon>
        <taxon>Embryophyta</taxon>
        <taxon>Tracheophyta</taxon>
        <taxon>Spermatophyta</taxon>
        <taxon>Magnoliopsida</taxon>
        <taxon>eudicotyledons</taxon>
        <taxon>Gunneridae</taxon>
        <taxon>Pentapetalae</taxon>
        <taxon>rosids</taxon>
        <taxon>malvids</taxon>
        <taxon>Brassicales</taxon>
        <taxon>Brassicaceae</taxon>
        <taxon>Brassiceae</taxon>
        <taxon>Brassica</taxon>
    </lineage>
</organism>
<reference evidence="1 2" key="1">
    <citation type="submission" date="2021-05" db="EMBL/GenBank/DDBJ databases">
        <title>Genome Assembly of Synthetic Allotetraploid Brassica napus Reveals Homoeologous Exchanges between Subgenomes.</title>
        <authorList>
            <person name="Davis J.T."/>
        </authorList>
    </citation>
    <scope>NUCLEOTIDE SEQUENCE [LARGE SCALE GENOMIC DNA]</scope>
    <source>
        <strain evidence="2">cv. Da-Ae</strain>
        <tissue evidence="1">Seedling</tissue>
    </source>
</reference>
<name>A0ABQ8E1R1_BRANA</name>
<accession>A0ABQ8E1R1</accession>
<keyword evidence="2" id="KW-1185">Reference proteome</keyword>
<dbReference type="Proteomes" id="UP000824890">
    <property type="component" value="Unassembled WGS sequence"/>
</dbReference>
<proteinExistence type="predicted"/>
<evidence type="ECO:0000313" key="2">
    <source>
        <dbReference type="Proteomes" id="UP000824890"/>
    </source>
</evidence>
<gene>
    <name evidence="1" type="ORF">HID58_012671</name>
</gene>
<sequence>KKNVIVANALVSSPIYKLAALPPLFKSPASIYRSQSMFFNHGDSGKPETSRDDGVDMLLLDSKATLMLATVNVNRLATYRTYLKEGSMYSITGFDVQCSNFWLSYSSLLIRFSDATSLDEITKPASPIPEECFRLVSSDTGHASAAPLLRGYAKGDATFLAPTVPGSFNALSQPLHVFTATILKLLVSFGIYLVEMAIADDTAVEVMTKLHNMRVYEDDIPGAISVPAKAEPNT</sequence>
<comment type="caution">
    <text evidence="1">The sequence shown here is derived from an EMBL/GenBank/DDBJ whole genome shotgun (WGS) entry which is preliminary data.</text>
</comment>
<protein>
    <submittedName>
        <fullName evidence="1">Uncharacterized protein</fullName>
    </submittedName>
</protein>